<comment type="caution">
    <text evidence="1">The sequence shown here is derived from an EMBL/GenBank/DDBJ whole genome shotgun (WGS) entry which is preliminary data.</text>
</comment>
<organism evidence="1 2">
    <name type="scientific">Cynara cardunculus var. scolymus</name>
    <name type="common">Globe artichoke</name>
    <name type="synonym">Cynara scolymus</name>
    <dbReference type="NCBI Taxonomy" id="59895"/>
    <lineage>
        <taxon>Eukaryota</taxon>
        <taxon>Viridiplantae</taxon>
        <taxon>Streptophyta</taxon>
        <taxon>Embryophyta</taxon>
        <taxon>Tracheophyta</taxon>
        <taxon>Spermatophyta</taxon>
        <taxon>Magnoliopsida</taxon>
        <taxon>eudicotyledons</taxon>
        <taxon>Gunneridae</taxon>
        <taxon>Pentapetalae</taxon>
        <taxon>asterids</taxon>
        <taxon>campanulids</taxon>
        <taxon>Asterales</taxon>
        <taxon>Asteraceae</taxon>
        <taxon>Carduoideae</taxon>
        <taxon>Cardueae</taxon>
        <taxon>Carduinae</taxon>
        <taxon>Cynara</taxon>
    </lineage>
</organism>
<reference evidence="1 2" key="1">
    <citation type="journal article" date="2016" name="Sci. Rep.">
        <title>The genome sequence of the outbreeding globe artichoke constructed de novo incorporating a phase-aware low-pass sequencing strategy of F1 progeny.</title>
        <authorList>
            <person name="Scaglione D."/>
            <person name="Reyes-Chin-Wo S."/>
            <person name="Acquadro A."/>
            <person name="Froenicke L."/>
            <person name="Portis E."/>
            <person name="Beitel C."/>
            <person name="Tirone M."/>
            <person name="Mauro R."/>
            <person name="Lo Monaco A."/>
            <person name="Mauromicale G."/>
            <person name="Faccioli P."/>
            <person name="Cattivelli L."/>
            <person name="Rieseberg L."/>
            <person name="Michelmore R."/>
            <person name="Lanteri S."/>
        </authorList>
    </citation>
    <scope>NUCLEOTIDE SEQUENCE [LARGE SCALE GENOMIC DNA]</scope>
    <source>
        <strain evidence="1">2C</strain>
    </source>
</reference>
<keyword evidence="2" id="KW-1185">Reference proteome</keyword>
<dbReference type="Proteomes" id="UP000243975">
    <property type="component" value="Unassembled WGS sequence"/>
</dbReference>
<evidence type="ECO:0000313" key="1">
    <source>
        <dbReference type="EMBL" id="KVI04487.1"/>
    </source>
</evidence>
<accession>A0A118K2J8</accession>
<gene>
    <name evidence="1" type="ORF">Ccrd_017198</name>
</gene>
<dbReference type="EMBL" id="LEKV01002036">
    <property type="protein sequence ID" value="KVI04487.1"/>
    <property type="molecule type" value="Genomic_DNA"/>
</dbReference>
<evidence type="ECO:0000313" key="2">
    <source>
        <dbReference type="Proteomes" id="UP000243975"/>
    </source>
</evidence>
<proteinExistence type="predicted"/>
<sequence>MEQYSLRLKEIL</sequence>
<protein>
    <submittedName>
        <fullName evidence="1">Uncharacterized protein</fullName>
    </submittedName>
</protein>
<name>A0A118K2J8_CYNCS</name>